<protein>
    <submittedName>
        <fullName evidence="5">ParB-like protein partition protein</fullName>
    </submittedName>
</protein>
<dbReference type="Gene3D" id="1.10.10.2830">
    <property type="match status" value="1"/>
</dbReference>
<evidence type="ECO:0000256" key="1">
    <source>
        <dbReference type="ARBA" id="ARBA00006295"/>
    </source>
</evidence>
<name>A0A0G0N8M2_9BACT</name>
<sequence>MADEIVQIPVDQLQANPLQPRGAITPESLVDLVDSIKEHGILEPLVVAKTPAGYQIIAGERRWRAARLAGLTHVPAVIRETSPKGMLEMALVENVQRIDLNALDRAKGFERLMTEFSLSTSEIAVRIGKSVAYVSNSIRLLTLPDALKDGLLSGLISEGHARALAAIDDPDLMVEAYKIILKESGSVRRAEELARRMKAKSNQDMNRTSASRVIMRIVSDDIDRMQDEMSQRFVMFQNDNTKKKKISSVKLIRSQRETRVQFIFKGNLEETENRLQKLYKAIIKVTPPTK</sequence>
<dbReference type="NCBIfam" id="TIGR00180">
    <property type="entry name" value="parB_part"/>
    <property type="match status" value="1"/>
</dbReference>
<proteinExistence type="inferred from homology"/>
<dbReference type="GO" id="GO:0003677">
    <property type="term" value="F:DNA binding"/>
    <property type="evidence" value="ECO:0007669"/>
    <property type="project" value="UniProtKB-KW"/>
</dbReference>
<dbReference type="InterPro" id="IPR036086">
    <property type="entry name" value="ParB/Sulfiredoxin_sf"/>
</dbReference>
<organism evidence="5 6">
    <name type="scientific">Candidatus Woesebacteria bacterium GW2011_GWA1_39_21</name>
    <dbReference type="NCBI Taxonomy" id="1618550"/>
    <lineage>
        <taxon>Bacteria</taxon>
        <taxon>Candidatus Woeseibacteriota</taxon>
    </lineage>
</organism>
<dbReference type="AlphaFoldDB" id="A0A0G0N8M2"/>
<dbReference type="InterPro" id="IPR003115">
    <property type="entry name" value="ParB_N"/>
</dbReference>
<evidence type="ECO:0000256" key="3">
    <source>
        <dbReference type="ARBA" id="ARBA00023125"/>
    </source>
</evidence>
<dbReference type="InterPro" id="IPR050336">
    <property type="entry name" value="Chromosome_partition/occlusion"/>
</dbReference>
<comment type="caution">
    <text evidence="5">The sequence shown here is derived from an EMBL/GenBank/DDBJ whole genome shotgun (WGS) entry which is preliminary data.</text>
</comment>
<dbReference type="Gene3D" id="3.90.1530.30">
    <property type="match status" value="1"/>
</dbReference>
<dbReference type="PANTHER" id="PTHR33375">
    <property type="entry name" value="CHROMOSOME-PARTITIONING PROTEIN PARB-RELATED"/>
    <property type="match status" value="1"/>
</dbReference>
<keyword evidence="2" id="KW-0159">Chromosome partition</keyword>
<dbReference type="PANTHER" id="PTHR33375:SF1">
    <property type="entry name" value="CHROMOSOME-PARTITIONING PROTEIN PARB-RELATED"/>
    <property type="match status" value="1"/>
</dbReference>
<evidence type="ECO:0000256" key="2">
    <source>
        <dbReference type="ARBA" id="ARBA00022829"/>
    </source>
</evidence>
<keyword evidence="3" id="KW-0238">DNA-binding</keyword>
<dbReference type="SUPFAM" id="SSF110849">
    <property type="entry name" value="ParB/Sulfiredoxin"/>
    <property type="match status" value="1"/>
</dbReference>
<dbReference type="GO" id="GO:0005694">
    <property type="term" value="C:chromosome"/>
    <property type="evidence" value="ECO:0007669"/>
    <property type="project" value="TreeGrafter"/>
</dbReference>
<evidence type="ECO:0000313" key="6">
    <source>
        <dbReference type="Proteomes" id="UP000034246"/>
    </source>
</evidence>
<dbReference type="GO" id="GO:0007059">
    <property type="term" value="P:chromosome segregation"/>
    <property type="evidence" value="ECO:0007669"/>
    <property type="project" value="UniProtKB-KW"/>
</dbReference>
<dbReference type="FunFam" id="3.90.1530.30:FF:000001">
    <property type="entry name" value="Chromosome partitioning protein ParB"/>
    <property type="match status" value="1"/>
</dbReference>
<dbReference type="FunFam" id="1.10.10.2830:FF:000001">
    <property type="entry name" value="Chromosome partitioning protein ParB"/>
    <property type="match status" value="1"/>
</dbReference>
<feature type="domain" description="ParB-like N-terminal" evidence="4">
    <location>
        <begin position="6"/>
        <end position="95"/>
    </location>
</feature>
<dbReference type="EMBL" id="LBWP01000003">
    <property type="protein sequence ID" value="KKR11793.1"/>
    <property type="molecule type" value="Genomic_DNA"/>
</dbReference>
<dbReference type="Pfam" id="PF17762">
    <property type="entry name" value="HTH_ParB"/>
    <property type="match status" value="1"/>
</dbReference>
<reference evidence="5 6" key="1">
    <citation type="journal article" date="2015" name="Nature">
        <title>rRNA introns, odd ribosomes, and small enigmatic genomes across a large radiation of phyla.</title>
        <authorList>
            <person name="Brown C.T."/>
            <person name="Hug L.A."/>
            <person name="Thomas B.C."/>
            <person name="Sharon I."/>
            <person name="Castelle C.J."/>
            <person name="Singh A."/>
            <person name="Wilkins M.J."/>
            <person name="Williams K.H."/>
            <person name="Banfield J.F."/>
        </authorList>
    </citation>
    <scope>NUCLEOTIDE SEQUENCE [LARGE SCALE GENOMIC DNA]</scope>
</reference>
<dbReference type="PATRIC" id="fig|1618550.3.peg.292"/>
<dbReference type="SUPFAM" id="SSF109709">
    <property type="entry name" value="KorB DNA-binding domain-like"/>
    <property type="match status" value="1"/>
</dbReference>
<dbReference type="SMART" id="SM00470">
    <property type="entry name" value="ParB"/>
    <property type="match status" value="1"/>
</dbReference>
<evidence type="ECO:0000259" key="4">
    <source>
        <dbReference type="SMART" id="SM00470"/>
    </source>
</evidence>
<gene>
    <name evidence="5" type="ORF">UT39_C0003G0062</name>
</gene>
<dbReference type="CDD" id="cd16393">
    <property type="entry name" value="SPO0J_N"/>
    <property type="match status" value="1"/>
</dbReference>
<dbReference type="InterPro" id="IPR041468">
    <property type="entry name" value="HTH_ParB/Spo0J"/>
</dbReference>
<accession>A0A0G0N8M2</accession>
<evidence type="ECO:0000313" key="5">
    <source>
        <dbReference type="EMBL" id="KKR11793.1"/>
    </source>
</evidence>
<dbReference type="Pfam" id="PF02195">
    <property type="entry name" value="ParB_N"/>
    <property type="match status" value="1"/>
</dbReference>
<dbReference type="STRING" id="1618550.UT39_C0003G0062"/>
<dbReference type="Proteomes" id="UP000034246">
    <property type="component" value="Unassembled WGS sequence"/>
</dbReference>
<comment type="similarity">
    <text evidence="1">Belongs to the ParB family.</text>
</comment>
<dbReference type="InterPro" id="IPR004437">
    <property type="entry name" value="ParB/RepB/Spo0J"/>
</dbReference>